<reference evidence="1 2" key="1">
    <citation type="submission" date="2020-01" db="EMBL/GenBank/DDBJ databases">
        <title>Insect and environment-associated Actinomycetes.</title>
        <authorList>
            <person name="Currrie C."/>
            <person name="Chevrette M."/>
            <person name="Carlson C."/>
            <person name="Stubbendieck R."/>
            <person name="Wendt-Pienkowski E."/>
        </authorList>
    </citation>
    <scope>NUCLEOTIDE SEQUENCE [LARGE SCALE GENOMIC DNA]</scope>
    <source>
        <strain evidence="1 2">SID10258</strain>
    </source>
</reference>
<organism evidence="1 2">
    <name type="scientific">Actinomadura bangladeshensis</name>
    <dbReference type="NCBI Taxonomy" id="453573"/>
    <lineage>
        <taxon>Bacteria</taxon>
        <taxon>Bacillati</taxon>
        <taxon>Actinomycetota</taxon>
        <taxon>Actinomycetes</taxon>
        <taxon>Streptosporangiales</taxon>
        <taxon>Thermomonosporaceae</taxon>
        <taxon>Actinomadura</taxon>
    </lineage>
</organism>
<gene>
    <name evidence="1" type="ORF">G3I70_16075</name>
</gene>
<dbReference type="EMBL" id="JAAGLI010000388">
    <property type="protein sequence ID" value="NEA23993.1"/>
    <property type="molecule type" value="Genomic_DNA"/>
</dbReference>
<name>A0A6L9QH28_9ACTN</name>
<dbReference type="RefSeq" id="WP_203596535.1">
    <property type="nucleotide sequence ID" value="NZ_JAAGLI010000388.1"/>
</dbReference>
<sequence>MPSIARSVWPLALVAALVAVLIAAPALPGCPPWLGRLSRIVTGSPLAPAHAIALALALALV</sequence>
<proteinExistence type="predicted"/>
<feature type="non-terminal residue" evidence="1">
    <location>
        <position position="61"/>
    </location>
</feature>
<dbReference type="Proteomes" id="UP000475532">
    <property type="component" value="Unassembled WGS sequence"/>
</dbReference>
<evidence type="ECO:0000313" key="1">
    <source>
        <dbReference type="EMBL" id="NEA23993.1"/>
    </source>
</evidence>
<evidence type="ECO:0000313" key="2">
    <source>
        <dbReference type="Proteomes" id="UP000475532"/>
    </source>
</evidence>
<protein>
    <submittedName>
        <fullName evidence="1">Uncharacterized protein</fullName>
    </submittedName>
</protein>
<accession>A0A6L9QH28</accession>
<dbReference type="AlphaFoldDB" id="A0A6L9QH28"/>
<comment type="caution">
    <text evidence="1">The sequence shown here is derived from an EMBL/GenBank/DDBJ whole genome shotgun (WGS) entry which is preliminary data.</text>
</comment>